<dbReference type="AlphaFoldDB" id="A0A9P9JAK0"/>
<proteinExistence type="predicted"/>
<feature type="region of interest" description="Disordered" evidence="1">
    <location>
        <begin position="178"/>
        <end position="238"/>
    </location>
</feature>
<comment type="caution">
    <text evidence="2">The sequence shown here is derived from an EMBL/GenBank/DDBJ whole genome shotgun (WGS) entry which is preliminary data.</text>
</comment>
<dbReference type="OrthoDB" id="5876637at2759"/>
<name>A0A9P9JAK0_9HYPO</name>
<dbReference type="Proteomes" id="UP000717696">
    <property type="component" value="Unassembled WGS sequence"/>
</dbReference>
<dbReference type="PANTHER" id="PTHR40644:SF1">
    <property type="entry name" value="UPF0653 PROTEIN C607.02C"/>
    <property type="match status" value="1"/>
</dbReference>
<feature type="compositionally biased region" description="Acidic residues" evidence="1">
    <location>
        <begin position="186"/>
        <end position="202"/>
    </location>
</feature>
<evidence type="ECO:0000256" key="1">
    <source>
        <dbReference type="SAM" id="MobiDB-lite"/>
    </source>
</evidence>
<protein>
    <submittedName>
        <fullName evidence="2">Uncharacterized protein</fullName>
    </submittedName>
</protein>
<feature type="compositionally biased region" description="Low complexity" evidence="1">
    <location>
        <begin position="206"/>
        <end position="217"/>
    </location>
</feature>
<reference evidence="2" key="1">
    <citation type="journal article" date="2021" name="Nat. Commun.">
        <title>Genetic determinants of endophytism in the Arabidopsis root mycobiome.</title>
        <authorList>
            <person name="Mesny F."/>
            <person name="Miyauchi S."/>
            <person name="Thiergart T."/>
            <person name="Pickel B."/>
            <person name="Atanasova L."/>
            <person name="Karlsson M."/>
            <person name="Huettel B."/>
            <person name="Barry K.W."/>
            <person name="Haridas S."/>
            <person name="Chen C."/>
            <person name="Bauer D."/>
            <person name="Andreopoulos W."/>
            <person name="Pangilinan J."/>
            <person name="LaButti K."/>
            <person name="Riley R."/>
            <person name="Lipzen A."/>
            <person name="Clum A."/>
            <person name="Drula E."/>
            <person name="Henrissat B."/>
            <person name="Kohler A."/>
            <person name="Grigoriev I.V."/>
            <person name="Martin F.M."/>
            <person name="Hacquard S."/>
        </authorList>
    </citation>
    <scope>NUCLEOTIDE SEQUENCE</scope>
    <source>
        <strain evidence="2">MPI-CAGE-AT-0021</strain>
    </source>
</reference>
<evidence type="ECO:0000313" key="3">
    <source>
        <dbReference type="Proteomes" id="UP000717696"/>
    </source>
</evidence>
<accession>A0A9P9JAK0</accession>
<organism evidence="2 3">
    <name type="scientific">Dactylonectria estremocensis</name>
    <dbReference type="NCBI Taxonomy" id="1079267"/>
    <lineage>
        <taxon>Eukaryota</taxon>
        <taxon>Fungi</taxon>
        <taxon>Dikarya</taxon>
        <taxon>Ascomycota</taxon>
        <taxon>Pezizomycotina</taxon>
        <taxon>Sordariomycetes</taxon>
        <taxon>Hypocreomycetidae</taxon>
        <taxon>Hypocreales</taxon>
        <taxon>Nectriaceae</taxon>
        <taxon>Dactylonectria</taxon>
    </lineage>
</organism>
<gene>
    <name evidence="2" type="ORF">B0J13DRAFT_548659</name>
</gene>
<dbReference type="EMBL" id="JAGMUU010000005">
    <property type="protein sequence ID" value="KAH7152530.1"/>
    <property type="molecule type" value="Genomic_DNA"/>
</dbReference>
<feature type="region of interest" description="Disordered" evidence="1">
    <location>
        <begin position="1"/>
        <end position="107"/>
    </location>
</feature>
<dbReference type="PANTHER" id="PTHR40644">
    <property type="entry name" value="UPF0653 PROTEIN C607.02C"/>
    <property type="match status" value="1"/>
</dbReference>
<sequence length="318" mass="35178">MPHKHKRKRGDDEAEFNLPPTQKARSLPVTLKSSKFAKEPKKGKNKYGQNGRNGQNGKGSGPAQETAKPRGKKARGNDNDAPRAFRRLMAVASGKKVRSGLDDGLDGKSAVRAASQDLKILPGEDMRSFAFRVNAALPVAGLAKKTVIKDGKDEAGFKVVRTRKERKMHKLYDQWRAEDQKIQDTREEEAAEAEEREIDDEGAGMTALAKAELAEATVSRKKKKKAGRGQGDDDPWLELKKKRAEAKVGLHDTAQAPPELNKKVIKQLKVRGAAVEVDNIPKSAGSLRRREELQGVRADVVDAYRKIREHEQAKLTGR</sequence>
<evidence type="ECO:0000313" key="2">
    <source>
        <dbReference type="EMBL" id="KAH7152530.1"/>
    </source>
</evidence>
<keyword evidence="3" id="KW-1185">Reference proteome</keyword>